<dbReference type="Proteomes" id="UP000510844">
    <property type="component" value="Chromosome"/>
</dbReference>
<evidence type="ECO:0000313" key="2">
    <source>
        <dbReference type="Proteomes" id="UP000510844"/>
    </source>
</evidence>
<accession>A0A7L6B7S5</accession>
<keyword evidence="2" id="KW-1185">Reference proteome</keyword>
<organism evidence="1 2">
    <name type="scientific">Micromonospora robiginosa</name>
    <dbReference type="NCBI Taxonomy" id="2749844"/>
    <lineage>
        <taxon>Bacteria</taxon>
        <taxon>Bacillati</taxon>
        <taxon>Actinomycetota</taxon>
        <taxon>Actinomycetes</taxon>
        <taxon>Micromonosporales</taxon>
        <taxon>Micromonosporaceae</taxon>
        <taxon>Micromonospora</taxon>
    </lineage>
</organism>
<evidence type="ECO:0000313" key="1">
    <source>
        <dbReference type="EMBL" id="QLQ37954.1"/>
    </source>
</evidence>
<reference evidence="1 2" key="2">
    <citation type="journal article" date="2021" name="Mar. Drugs">
        <title>A New Micromonospora Strain with Antibiotic Activity Isolated from the Microbiome of a Mid-Atlantic Deep-Sea Sponge.</title>
        <authorList>
            <person name="Back C.R."/>
            <person name="Stennett H.L."/>
            <person name="Williams S.E."/>
            <person name="Wang L."/>
            <person name="Ojeda Gomez J."/>
            <person name="Abdulle O.M."/>
            <person name="Duffy T."/>
            <person name="Neal C."/>
            <person name="Mantell J."/>
            <person name="Jepson M.A."/>
            <person name="Hendry K.R."/>
            <person name="Powell D."/>
            <person name="Stach J.E.M."/>
            <person name="Essex-Lopresti A.E."/>
            <person name="Willis C.L."/>
            <person name="Curnow P."/>
            <person name="Race P.R."/>
        </authorList>
    </citation>
    <scope>NUCLEOTIDE SEQUENCE [LARGE SCALE GENOMIC DNA]</scope>
    <source>
        <strain evidence="1 2">28ISP2-46</strain>
    </source>
</reference>
<reference evidence="2" key="1">
    <citation type="submission" date="2020-07" db="EMBL/GenBank/DDBJ databases">
        <title>A new Micromonospora strain with potent antibiotic activity isolated from the microbiome of a mid-Atlantic deep-sea sponge.</title>
        <authorList>
            <person name="Back C.R."/>
            <person name="Stennett H.L."/>
            <person name="Williams S.E."/>
            <person name="Wang L."/>
            <person name="Ojeda Gomez J."/>
            <person name="Abdulle O.M."/>
            <person name="Duffy T."/>
            <person name="Hendry K.R."/>
            <person name="Powell D."/>
            <person name="Stach J.E."/>
            <person name="Essex-Lopresti A.E."/>
            <person name="Willis C.L."/>
            <person name="Curnow P."/>
            <person name="Race P.R."/>
        </authorList>
    </citation>
    <scope>NUCLEOTIDE SEQUENCE [LARGE SCALE GENOMIC DNA]</scope>
    <source>
        <strain evidence="2">28ISP2-46</strain>
    </source>
</reference>
<protein>
    <submittedName>
        <fullName evidence="1">Uncharacterized protein</fullName>
    </submittedName>
</protein>
<sequence>MIALAVALILVGFVAAIGWLVWEFVHAPTIPNPDKQVAAAALTPDAPLFTPAAEAAIDDAALKADIELFLNELFPAPRSATPEDS</sequence>
<gene>
    <name evidence="1" type="ORF">H1D33_03410</name>
</gene>
<dbReference type="EMBL" id="CP059322">
    <property type="protein sequence ID" value="QLQ37954.1"/>
    <property type="molecule type" value="Genomic_DNA"/>
</dbReference>
<proteinExistence type="predicted"/>
<dbReference type="KEGG" id="mfeu:H1D33_03410"/>
<name>A0A7L6B7S5_9ACTN</name>
<dbReference type="RefSeq" id="WP_181570399.1">
    <property type="nucleotide sequence ID" value="NZ_CP059322.2"/>
</dbReference>
<dbReference type="AlphaFoldDB" id="A0A7L6B7S5"/>